<dbReference type="AlphaFoldDB" id="A0A0E9V044"/>
<organism evidence="1">
    <name type="scientific">Anguilla anguilla</name>
    <name type="common">European freshwater eel</name>
    <name type="synonym">Muraena anguilla</name>
    <dbReference type="NCBI Taxonomy" id="7936"/>
    <lineage>
        <taxon>Eukaryota</taxon>
        <taxon>Metazoa</taxon>
        <taxon>Chordata</taxon>
        <taxon>Craniata</taxon>
        <taxon>Vertebrata</taxon>
        <taxon>Euteleostomi</taxon>
        <taxon>Actinopterygii</taxon>
        <taxon>Neopterygii</taxon>
        <taxon>Teleostei</taxon>
        <taxon>Anguilliformes</taxon>
        <taxon>Anguillidae</taxon>
        <taxon>Anguilla</taxon>
    </lineage>
</organism>
<reference evidence="1" key="1">
    <citation type="submission" date="2014-11" db="EMBL/GenBank/DDBJ databases">
        <authorList>
            <person name="Amaro Gonzalez C."/>
        </authorList>
    </citation>
    <scope>NUCLEOTIDE SEQUENCE</scope>
</reference>
<dbReference type="EMBL" id="GBXM01037073">
    <property type="protein sequence ID" value="JAH71504.1"/>
    <property type="molecule type" value="Transcribed_RNA"/>
</dbReference>
<evidence type="ECO:0000313" key="1">
    <source>
        <dbReference type="EMBL" id="JAH71504.1"/>
    </source>
</evidence>
<sequence>MDMHCVYTALFSTELQHLRKLRLFSISSEQKPDVRKLDIVPAETMFLPNTTNLSRKEKTPSHVRGGPFCLITLIIKDLSMILHCFVAW</sequence>
<name>A0A0E9V044_ANGAN</name>
<reference evidence="1" key="2">
    <citation type="journal article" date="2015" name="Fish Shellfish Immunol.">
        <title>Early steps in the European eel (Anguilla anguilla)-Vibrio vulnificus interaction in the gills: Role of the RtxA13 toxin.</title>
        <authorList>
            <person name="Callol A."/>
            <person name="Pajuelo D."/>
            <person name="Ebbesson L."/>
            <person name="Teles M."/>
            <person name="MacKenzie S."/>
            <person name="Amaro C."/>
        </authorList>
    </citation>
    <scope>NUCLEOTIDE SEQUENCE</scope>
</reference>
<proteinExistence type="predicted"/>
<accession>A0A0E9V044</accession>
<protein>
    <submittedName>
        <fullName evidence="1">Uncharacterized protein</fullName>
    </submittedName>
</protein>